<evidence type="ECO:0000313" key="2">
    <source>
        <dbReference type="Proteomes" id="UP000724584"/>
    </source>
</evidence>
<organism evidence="1 2">
    <name type="scientific">Chaetomium tenue</name>
    <dbReference type="NCBI Taxonomy" id="1854479"/>
    <lineage>
        <taxon>Eukaryota</taxon>
        <taxon>Fungi</taxon>
        <taxon>Dikarya</taxon>
        <taxon>Ascomycota</taxon>
        <taxon>Pezizomycotina</taxon>
        <taxon>Sordariomycetes</taxon>
        <taxon>Sordariomycetidae</taxon>
        <taxon>Sordariales</taxon>
        <taxon>Chaetomiaceae</taxon>
        <taxon>Chaetomium</taxon>
    </lineage>
</organism>
<dbReference type="Proteomes" id="UP000724584">
    <property type="component" value="Unassembled WGS sequence"/>
</dbReference>
<sequence>MADSSTLYQKGARFRIRPHVPPEPFGGAYGPNTRPKISVWPNDVPGERVSFALQYPPMETAPPPSSGHVNEHEFTITGTKTLRRIGDDGSGPGGAHVVTGYLDHNRVTPYSVPAVASKAPEYHGTWTFPVATDQPGHQRWVRMILLQLVPGETVFDKILRASEDGPVRYDFLPDETFRLAVLKQTFEAEISIWWDAEVSHIDTEPRNVMVQPGGEVVLIDFNQAVVHRFEKYLQHAKYLEGSHHLPCSPIERRWPCVPGWDEFADHDGPWARWIPKSWLDNRELAAEWVLTTWGNPTPPNKYEPLSDYFLNHPAHKERGPRLITMLEKLGRKPAGEE</sequence>
<proteinExistence type="predicted"/>
<dbReference type="EMBL" id="JAGIZQ010000005">
    <property type="protein sequence ID" value="KAH6628864.1"/>
    <property type="molecule type" value="Genomic_DNA"/>
</dbReference>
<evidence type="ECO:0000313" key="1">
    <source>
        <dbReference type="EMBL" id="KAH6628864.1"/>
    </source>
</evidence>
<keyword evidence="2" id="KW-1185">Reference proteome</keyword>
<protein>
    <submittedName>
        <fullName evidence="1">Uncharacterized protein</fullName>
    </submittedName>
</protein>
<name>A0ACB7P6N1_9PEZI</name>
<comment type="caution">
    <text evidence="1">The sequence shown here is derived from an EMBL/GenBank/DDBJ whole genome shotgun (WGS) entry which is preliminary data.</text>
</comment>
<accession>A0ACB7P6N1</accession>
<reference evidence="1 2" key="1">
    <citation type="journal article" date="2021" name="Nat. Commun.">
        <title>Genetic determinants of endophytism in the Arabidopsis root mycobiome.</title>
        <authorList>
            <person name="Mesny F."/>
            <person name="Miyauchi S."/>
            <person name="Thiergart T."/>
            <person name="Pickel B."/>
            <person name="Atanasova L."/>
            <person name="Karlsson M."/>
            <person name="Huettel B."/>
            <person name="Barry K.W."/>
            <person name="Haridas S."/>
            <person name="Chen C."/>
            <person name="Bauer D."/>
            <person name="Andreopoulos W."/>
            <person name="Pangilinan J."/>
            <person name="LaButti K."/>
            <person name="Riley R."/>
            <person name="Lipzen A."/>
            <person name="Clum A."/>
            <person name="Drula E."/>
            <person name="Henrissat B."/>
            <person name="Kohler A."/>
            <person name="Grigoriev I.V."/>
            <person name="Martin F.M."/>
            <person name="Hacquard S."/>
        </authorList>
    </citation>
    <scope>NUCLEOTIDE SEQUENCE [LARGE SCALE GENOMIC DNA]</scope>
    <source>
        <strain evidence="1 2">MPI-SDFR-AT-0079</strain>
    </source>
</reference>
<gene>
    <name evidence="1" type="ORF">F5144DRAFT_594775</name>
</gene>